<dbReference type="PROSITE" id="PS50943">
    <property type="entry name" value="HTH_CROC1"/>
    <property type="match status" value="1"/>
</dbReference>
<dbReference type="Proteomes" id="UP001296706">
    <property type="component" value="Unassembled WGS sequence"/>
</dbReference>
<organism evidence="2 3">
    <name type="scientific">Pseudonocardia xinjiangensis</name>
    <dbReference type="NCBI Taxonomy" id="75289"/>
    <lineage>
        <taxon>Bacteria</taxon>
        <taxon>Bacillati</taxon>
        <taxon>Actinomycetota</taxon>
        <taxon>Actinomycetes</taxon>
        <taxon>Pseudonocardiales</taxon>
        <taxon>Pseudonocardiaceae</taxon>
        <taxon>Pseudonocardia</taxon>
    </lineage>
</organism>
<dbReference type="InterPro" id="IPR001387">
    <property type="entry name" value="Cro/C1-type_HTH"/>
</dbReference>
<proteinExistence type="predicted"/>
<feature type="domain" description="HTH cro/C1-type" evidence="1">
    <location>
        <begin position="46"/>
        <end position="66"/>
    </location>
</feature>
<evidence type="ECO:0000313" key="3">
    <source>
        <dbReference type="Proteomes" id="UP001296706"/>
    </source>
</evidence>
<protein>
    <submittedName>
        <fullName evidence="2">Helix-turn-helix domain-containing protein</fullName>
    </submittedName>
</protein>
<sequence length="70" mass="7968">MTKNSSRDETFQRIKEVRAEAIEHTRLARALAVERRDLMQELLDGGLSQADIARELGVSRQAIQKMMALN</sequence>
<keyword evidence="3" id="KW-1185">Reference proteome</keyword>
<evidence type="ECO:0000259" key="1">
    <source>
        <dbReference type="PROSITE" id="PS50943"/>
    </source>
</evidence>
<evidence type="ECO:0000313" key="2">
    <source>
        <dbReference type="EMBL" id="NMH79267.1"/>
    </source>
</evidence>
<dbReference type="RefSeq" id="WP_169397333.1">
    <property type="nucleotide sequence ID" value="NZ_BAAAJH010000004.1"/>
</dbReference>
<accession>A0ABX1RGX2</accession>
<reference evidence="2 3" key="1">
    <citation type="submission" date="2020-04" db="EMBL/GenBank/DDBJ databases">
        <authorList>
            <person name="Klaysubun C."/>
            <person name="Duangmal K."/>
            <person name="Lipun K."/>
        </authorList>
    </citation>
    <scope>NUCLEOTIDE SEQUENCE [LARGE SCALE GENOMIC DNA]</scope>
    <source>
        <strain evidence="2 3">JCM 11839</strain>
    </source>
</reference>
<dbReference type="Pfam" id="PF01381">
    <property type="entry name" value="HTH_3"/>
    <property type="match status" value="1"/>
</dbReference>
<dbReference type="EMBL" id="JAAXKY010000063">
    <property type="protein sequence ID" value="NMH79267.1"/>
    <property type="molecule type" value="Genomic_DNA"/>
</dbReference>
<dbReference type="Gene3D" id="1.10.10.730">
    <property type="entry name" value="KorB DNA-binding domain"/>
    <property type="match status" value="1"/>
</dbReference>
<gene>
    <name evidence="2" type="ORF">HF577_19500</name>
</gene>
<dbReference type="InterPro" id="IPR042075">
    <property type="entry name" value="KorB_DNA-db"/>
</dbReference>
<comment type="caution">
    <text evidence="2">The sequence shown here is derived from an EMBL/GenBank/DDBJ whole genome shotgun (WGS) entry which is preliminary data.</text>
</comment>
<name>A0ABX1RGX2_9PSEU</name>